<dbReference type="AlphaFoldDB" id="A0A6L2N671"/>
<gene>
    <name evidence="2" type="ORF">Tci_053641</name>
</gene>
<name>A0A6L2N671_TANCI</name>
<feature type="compositionally biased region" description="Polar residues" evidence="1">
    <location>
        <begin position="206"/>
        <end position="218"/>
    </location>
</feature>
<proteinExistence type="predicted"/>
<sequence>MAAYAIIASSDSSEESVGSTPSRVILFVDIPTVIPSISMVAPETSTTAPVISFDAPVVEMTIVASPTRLYGLVPYSDSDSDSPDEMDSLEYITPLPATLLFLYTNSFEASDSFDGPPSQDPYAITIAHWRSRVTACSSSSSDFPIAPVTAPPGTHHRPSSSSLPMDSSPVHSSGLDAPESSSEDSSERPLHSSSHFSGPSHKRCRSPTNFVPSSTPVTGSLARTHADILPPHKRFRDSYSPETSMEEDTEIDNTETEDGRELDTIDGDDVRDHIEVDPRDDREELEASAGDTVVLGIDRRIVGIETTQRQLEADQMIASGASAGMTESIRRLRLKNLKVYALLCIKRDRVDSLCLHMSHSQEEFRQVHDDRDDLRRKLRRLESFAERRL</sequence>
<accession>A0A6L2N671</accession>
<dbReference type="EMBL" id="BKCJ010008330">
    <property type="protein sequence ID" value="GEU81663.1"/>
    <property type="molecule type" value="Genomic_DNA"/>
</dbReference>
<feature type="compositionally biased region" description="Acidic residues" evidence="1">
    <location>
        <begin position="244"/>
        <end position="256"/>
    </location>
</feature>
<reference evidence="2" key="1">
    <citation type="journal article" date="2019" name="Sci. Rep.">
        <title>Draft genome of Tanacetum cinerariifolium, the natural source of mosquito coil.</title>
        <authorList>
            <person name="Yamashiro T."/>
            <person name="Shiraishi A."/>
            <person name="Satake H."/>
            <person name="Nakayama K."/>
        </authorList>
    </citation>
    <scope>NUCLEOTIDE SEQUENCE</scope>
</reference>
<feature type="compositionally biased region" description="Low complexity" evidence="1">
    <location>
        <begin position="159"/>
        <end position="173"/>
    </location>
</feature>
<evidence type="ECO:0000313" key="2">
    <source>
        <dbReference type="EMBL" id="GEU81663.1"/>
    </source>
</evidence>
<comment type="caution">
    <text evidence="2">The sequence shown here is derived from an EMBL/GenBank/DDBJ whole genome shotgun (WGS) entry which is preliminary data.</text>
</comment>
<evidence type="ECO:0000256" key="1">
    <source>
        <dbReference type="SAM" id="MobiDB-lite"/>
    </source>
</evidence>
<organism evidence="2">
    <name type="scientific">Tanacetum cinerariifolium</name>
    <name type="common">Dalmatian daisy</name>
    <name type="synonym">Chrysanthemum cinerariifolium</name>
    <dbReference type="NCBI Taxonomy" id="118510"/>
    <lineage>
        <taxon>Eukaryota</taxon>
        <taxon>Viridiplantae</taxon>
        <taxon>Streptophyta</taxon>
        <taxon>Embryophyta</taxon>
        <taxon>Tracheophyta</taxon>
        <taxon>Spermatophyta</taxon>
        <taxon>Magnoliopsida</taxon>
        <taxon>eudicotyledons</taxon>
        <taxon>Gunneridae</taxon>
        <taxon>Pentapetalae</taxon>
        <taxon>asterids</taxon>
        <taxon>campanulids</taxon>
        <taxon>Asterales</taxon>
        <taxon>Asteraceae</taxon>
        <taxon>Asteroideae</taxon>
        <taxon>Anthemideae</taxon>
        <taxon>Anthemidinae</taxon>
        <taxon>Tanacetum</taxon>
    </lineage>
</organism>
<protein>
    <submittedName>
        <fullName evidence="2">Uncharacterized protein</fullName>
    </submittedName>
</protein>
<feature type="region of interest" description="Disordered" evidence="1">
    <location>
        <begin position="140"/>
        <end position="265"/>
    </location>
</feature>